<evidence type="ECO:0000256" key="2">
    <source>
        <dbReference type="ARBA" id="ARBA00022614"/>
    </source>
</evidence>
<dbReference type="InterPro" id="IPR003599">
    <property type="entry name" value="Ig_sub"/>
</dbReference>
<comment type="subcellular location">
    <subcellularLocation>
        <location evidence="1">Membrane</location>
        <topology evidence="1">Single-pass membrane protein</topology>
    </subcellularLocation>
</comment>
<organism evidence="12 13">
    <name type="scientific">Stichopus japonicus</name>
    <name type="common">Sea cucumber</name>
    <dbReference type="NCBI Taxonomy" id="307972"/>
    <lineage>
        <taxon>Eukaryota</taxon>
        <taxon>Metazoa</taxon>
        <taxon>Echinodermata</taxon>
        <taxon>Eleutherozoa</taxon>
        <taxon>Echinozoa</taxon>
        <taxon>Holothuroidea</taxon>
        <taxon>Aspidochirotacea</taxon>
        <taxon>Aspidochirotida</taxon>
        <taxon>Stichopodidae</taxon>
        <taxon>Apostichopus</taxon>
    </lineage>
</organism>
<feature type="region of interest" description="Disordered" evidence="8">
    <location>
        <begin position="355"/>
        <end position="385"/>
    </location>
</feature>
<dbReference type="PANTHER" id="PTHR24369:SF210">
    <property type="entry name" value="CHAOPTIN-RELATED"/>
    <property type="match status" value="1"/>
</dbReference>
<feature type="domain" description="Immunoglobulin" evidence="11">
    <location>
        <begin position="110"/>
        <end position="196"/>
    </location>
</feature>
<gene>
    <name evidence="12" type="ORF">BSL78_05057</name>
</gene>
<sequence length="385" mass="43518">MFPKLSNIDENAFLGLGELNVLDISDNALQTLSSTHIESLTSLQVLNLKNNPWFCNCQMGMLLQWLRQTSVDYFDPFWQCNSPATLQGQIVFTVSPIEKFACEPYVFIAPQNTAVEFEDPVVFTVSIEGDPTLIIQWYLPNGDLIGPEDGSSYEYVQAAGKVMVIQRAMEYHSGEYRVTAENSHGMTTIFFQVLVFNIPTTTLPTTTLMPLDTTLLPPPCIYTPIQIKTTGTPESSELEALRIKHRNELIILAAATMATTLLLVATIFLIFWRFKQPRSLRKYEFQATDDTVRFADLEPVDITAIGLDKRRSHTPLEKNGSVFTYDNPSKDIIEEHEYETPSEYPMKTFQAEIHKEPLPPDLPDHNEEDTLNFTHDPGLATLLSD</sequence>
<feature type="transmembrane region" description="Helical" evidence="9">
    <location>
        <begin position="249"/>
        <end position="272"/>
    </location>
</feature>
<accession>A0A2G8LCP2</accession>
<dbReference type="Proteomes" id="UP000230750">
    <property type="component" value="Unassembled WGS sequence"/>
</dbReference>
<dbReference type="SUPFAM" id="SSF52058">
    <property type="entry name" value="L domain-like"/>
    <property type="match status" value="1"/>
</dbReference>
<dbReference type="Pfam" id="PF07679">
    <property type="entry name" value="I-set"/>
    <property type="match status" value="1"/>
</dbReference>
<dbReference type="GO" id="GO:0005886">
    <property type="term" value="C:plasma membrane"/>
    <property type="evidence" value="ECO:0007669"/>
    <property type="project" value="TreeGrafter"/>
</dbReference>
<evidence type="ECO:0000256" key="5">
    <source>
        <dbReference type="ARBA" id="ARBA00022737"/>
    </source>
</evidence>
<dbReference type="SMART" id="SM00409">
    <property type="entry name" value="IG"/>
    <property type="match status" value="1"/>
</dbReference>
<dbReference type="OrthoDB" id="28057at2759"/>
<dbReference type="STRING" id="307972.A0A2G8LCP2"/>
<evidence type="ECO:0000256" key="8">
    <source>
        <dbReference type="SAM" id="MobiDB-lite"/>
    </source>
</evidence>
<dbReference type="SUPFAM" id="SSF48726">
    <property type="entry name" value="Immunoglobulin"/>
    <property type="match status" value="1"/>
</dbReference>
<dbReference type="InterPro" id="IPR013098">
    <property type="entry name" value="Ig_I-set"/>
</dbReference>
<protein>
    <submittedName>
        <fullName evidence="12">Uncharacterized protein</fullName>
    </submittedName>
</protein>
<evidence type="ECO:0000256" key="4">
    <source>
        <dbReference type="ARBA" id="ARBA00022729"/>
    </source>
</evidence>
<keyword evidence="7 9" id="KW-0472">Membrane</keyword>
<keyword evidence="13" id="KW-1185">Reference proteome</keyword>
<dbReference type="Gene3D" id="2.60.40.10">
    <property type="entry name" value="Immunoglobulins"/>
    <property type="match status" value="1"/>
</dbReference>
<reference evidence="12 13" key="1">
    <citation type="journal article" date="2017" name="PLoS Biol.">
        <title>The sea cucumber genome provides insights into morphological evolution and visceral regeneration.</title>
        <authorList>
            <person name="Zhang X."/>
            <person name="Sun L."/>
            <person name="Yuan J."/>
            <person name="Sun Y."/>
            <person name="Gao Y."/>
            <person name="Zhang L."/>
            <person name="Li S."/>
            <person name="Dai H."/>
            <person name="Hamel J.F."/>
            <person name="Liu C."/>
            <person name="Yu Y."/>
            <person name="Liu S."/>
            <person name="Lin W."/>
            <person name="Guo K."/>
            <person name="Jin S."/>
            <person name="Xu P."/>
            <person name="Storey K.B."/>
            <person name="Huan P."/>
            <person name="Zhang T."/>
            <person name="Zhou Y."/>
            <person name="Zhang J."/>
            <person name="Lin C."/>
            <person name="Li X."/>
            <person name="Xing L."/>
            <person name="Huo D."/>
            <person name="Sun M."/>
            <person name="Wang L."/>
            <person name="Mercier A."/>
            <person name="Li F."/>
            <person name="Yang H."/>
            <person name="Xiang J."/>
        </authorList>
    </citation>
    <scope>NUCLEOTIDE SEQUENCE [LARGE SCALE GENOMIC DNA]</scope>
    <source>
        <strain evidence="12">Shaxun</strain>
        <tissue evidence="12">Muscle</tissue>
    </source>
</reference>
<dbReference type="InterPro" id="IPR036179">
    <property type="entry name" value="Ig-like_dom_sf"/>
</dbReference>
<keyword evidence="2" id="KW-0433">Leucine-rich repeat</keyword>
<evidence type="ECO:0000259" key="10">
    <source>
        <dbReference type="SMART" id="SM00082"/>
    </source>
</evidence>
<keyword evidence="6 9" id="KW-1133">Transmembrane helix</keyword>
<name>A0A2G8LCP2_STIJA</name>
<evidence type="ECO:0000313" key="13">
    <source>
        <dbReference type="Proteomes" id="UP000230750"/>
    </source>
</evidence>
<evidence type="ECO:0000256" key="7">
    <source>
        <dbReference type="ARBA" id="ARBA00023136"/>
    </source>
</evidence>
<keyword evidence="3 9" id="KW-0812">Transmembrane</keyword>
<keyword evidence="5" id="KW-0677">Repeat</keyword>
<dbReference type="InterPro" id="IPR050541">
    <property type="entry name" value="LRR_TM_domain-containing"/>
</dbReference>
<evidence type="ECO:0000313" key="12">
    <source>
        <dbReference type="EMBL" id="PIK58021.1"/>
    </source>
</evidence>
<evidence type="ECO:0000256" key="6">
    <source>
        <dbReference type="ARBA" id="ARBA00022989"/>
    </source>
</evidence>
<dbReference type="EMBL" id="MRZV01000125">
    <property type="protein sequence ID" value="PIK58021.1"/>
    <property type="molecule type" value="Genomic_DNA"/>
</dbReference>
<comment type="caution">
    <text evidence="12">The sequence shown here is derived from an EMBL/GenBank/DDBJ whole genome shotgun (WGS) entry which is preliminary data.</text>
</comment>
<dbReference type="InterPro" id="IPR032675">
    <property type="entry name" value="LRR_dom_sf"/>
</dbReference>
<evidence type="ECO:0000259" key="11">
    <source>
        <dbReference type="SMART" id="SM00409"/>
    </source>
</evidence>
<feature type="compositionally biased region" description="Basic and acidic residues" evidence="8">
    <location>
        <begin position="355"/>
        <end position="365"/>
    </location>
</feature>
<dbReference type="InterPro" id="IPR013783">
    <property type="entry name" value="Ig-like_fold"/>
</dbReference>
<dbReference type="InterPro" id="IPR001611">
    <property type="entry name" value="Leu-rich_rpt"/>
</dbReference>
<dbReference type="SMART" id="SM00082">
    <property type="entry name" value="LRRCT"/>
    <property type="match status" value="1"/>
</dbReference>
<evidence type="ECO:0000256" key="9">
    <source>
        <dbReference type="SAM" id="Phobius"/>
    </source>
</evidence>
<evidence type="ECO:0000256" key="1">
    <source>
        <dbReference type="ARBA" id="ARBA00004167"/>
    </source>
</evidence>
<dbReference type="PANTHER" id="PTHR24369">
    <property type="entry name" value="ANTIGEN BSP, PUTATIVE-RELATED"/>
    <property type="match status" value="1"/>
</dbReference>
<evidence type="ECO:0000256" key="3">
    <source>
        <dbReference type="ARBA" id="ARBA00022692"/>
    </source>
</evidence>
<dbReference type="AlphaFoldDB" id="A0A2G8LCP2"/>
<dbReference type="Gene3D" id="3.80.10.10">
    <property type="entry name" value="Ribonuclease Inhibitor"/>
    <property type="match status" value="1"/>
</dbReference>
<dbReference type="Pfam" id="PF13855">
    <property type="entry name" value="LRR_8"/>
    <property type="match status" value="1"/>
</dbReference>
<proteinExistence type="predicted"/>
<feature type="domain" description="LRRCT" evidence="10">
    <location>
        <begin position="51"/>
        <end position="103"/>
    </location>
</feature>
<keyword evidence="4" id="KW-0732">Signal</keyword>
<dbReference type="InterPro" id="IPR000483">
    <property type="entry name" value="Cys-rich_flank_reg_C"/>
</dbReference>